<gene>
    <name evidence="3" type="ORF">Taro_013825</name>
</gene>
<evidence type="ECO:0000256" key="2">
    <source>
        <dbReference type="SAM" id="Phobius"/>
    </source>
</evidence>
<dbReference type="EMBL" id="NMUH01000562">
    <property type="protein sequence ID" value="MQL81361.1"/>
    <property type="molecule type" value="Genomic_DNA"/>
</dbReference>
<protein>
    <submittedName>
        <fullName evidence="3">Uncharacterized protein</fullName>
    </submittedName>
</protein>
<evidence type="ECO:0000313" key="3">
    <source>
        <dbReference type="EMBL" id="MQL81361.1"/>
    </source>
</evidence>
<evidence type="ECO:0000313" key="4">
    <source>
        <dbReference type="Proteomes" id="UP000652761"/>
    </source>
</evidence>
<evidence type="ECO:0000256" key="1">
    <source>
        <dbReference type="SAM" id="MobiDB-lite"/>
    </source>
</evidence>
<accession>A0A843UD67</accession>
<comment type="caution">
    <text evidence="3">The sequence shown here is derived from an EMBL/GenBank/DDBJ whole genome shotgun (WGS) entry which is preliminary data.</text>
</comment>
<dbReference type="Proteomes" id="UP000652761">
    <property type="component" value="Unassembled WGS sequence"/>
</dbReference>
<reference evidence="3" key="1">
    <citation type="submission" date="2017-07" db="EMBL/GenBank/DDBJ databases">
        <title>Taro Niue Genome Assembly and Annotation.</title>
        <authorList>
            <person name="Atibalentja N."/>
            <person name="Keating K."/>
            <person name="Fields C.J."/>
        </authorList>
    </citation>
    <scope>NUCLEOTIDE SEQUENCE</scope>
    <source>
        <strain evidence="3">Niue_2</strain>
        <tissue evidence="3">Leaf</tissue>
    </source>
</reference>
<dbReference type="AlphaFoldDB" id="A0A843UD67"/>
<feature type="transmembrane region" description="Helical" evidence="2">
    <location>
        <begin position="72"/>
        <end position="94"/>
    </location>
</feature>
<sequence length="108" mass="11794">MRSGGGGTGQGRQTTGAPDHKGADQWAPRTGQGRQSSGPRAQVARRGTLLSRLAFLALLNNLILVYCETLLLRLTFLTLLSNCLTFSRFIFGLLDGYDLFARATFPYL</sequence>
<keyword evidence="4" id="KW-1185">Reference proteome</keyword>
<organism evidence="3 4">
    <name type="scientific">Colocasia esculenta</name>
    <name type="common">Wild taro</name>
    <name type="synonym">Arum esculentum</name>
    <dbReference type="NCBI Taxonomy" id="4460"/>
    <lineage>
        <taxon>Eukaryota</taxon>
        <taxon>Viridiplantae</taxon>
        <taxon>Streptophyta</taxon>
        <taxon>Embryophyta</taxon>
        <taxon>Tracheophyta</taxon>
        <taxon>Spermatophyta</taxon>
        <taxon>Magnoliopsida</taxon>
        <taxon>Liliopsida</taxon>
        <taxon>Araceae</taxon>
        <taxon>Aroideae</taxon>
        <taxon>Colocasieae</taxon>
        <taxon>Colocasia</taxon>
    </lineage>
</organism>
<keyword evidence="2" id="KW-0472">Membrane</keyword>
<feature type="region of interest" description="Disordered" evidence="1">
    <location>
        <begin position="1"/>
        <end position="42"/>
    </location>
</feature>
<proteinExistence type="predicted"/>
<keyword evidence="2" id="KW-1133">Transmembrane helix</keyword>
<name>A0A843UD67_COLES</name>
<keyword evidence="2" id="KW-0812">Transmembrane</keyword>
<feature type="compositionally biased region" description="Gly residues" evidence="1">
    <location>
        <begin position="1"/>
        <end position="10"/>
    </location>
</feature>